<dbReference type="Proteomes" id="UP000002320">
    <property type="component" value="Unassembled WGS sequence"/>
</dbReference>
<dbReference type="EnsemblMetazoa" id="CPIJ017201-RA">
    <property type="protein sequence ID" value="CPIJ017201-PA"/>
    <property type="gene ID" value="CPIJ017201"/>
</dbReference>
<dbReference type="GO" id="GO:0003677">
    <property type="term" value="F:DNA binding"/>
    <property type="evidence" value="ECO:0007669"/>
    <property type="project" value="TreeGrafter"/>
</dbReference>
<keyword evidence="3" id="KW-1185">Reference proteome</keyword>
<dbReference type="AlphaFoldDB" id="B0XCK5"/>
<protein>
    <submittedName>
        <fullName evidence="1 2">3-hydroxyisobutyrate dehydrogenase</fullName>
    </submittedName>
</protein>
<dbReference type="PANTHER" id="PTHR43580">
    <property type="entry name" value="OXIDOREDUCTASE GLYR1-RELATED"/>
    <property type="match status" value="1"/>
</dbReference>
<dbReference type="KEGG" id="cqu:CpipJ_CPIJ017201"/>
<evidence type="ECO:0000313" key="1">
    <source>
        <dbReference type="EMBL" id="EDS44901.1"/>
    </source>
</evidence>
<dbReference type="Gene3D" id="3.40.50.720">
    <property type="entry name" value="NAD(P)-binding Rossmann-like Domain"/>
    <property type="match status" value="1"/>
</dbReference>
<accession>B0XCK5</accession>
<reference evidence="1" key="1">
    <citation type="submission" date="2007-03" db="EMBL/GenBank/DDBJ databases">
        <title>Annotation of Culex pipiens quinquefasciatus.</title>
        <authorList>
            <consortium name="The Broad Institute Genome Sequencing Platform"/>
            <person name="Atkinson P.W."/>
            <person name="Hemingway J."/>
            <person name="Christensen B.M."/>
            <person name="Higgs S."/>
            <person name="Kodira C."/>
            <person name="Hannick L."/>
            <person name="Megy K."/>
            <person name="O'Leary S."/>
            <person name="Pearson M."/>
            <person name="Haas B.J."/>
            <person name="Mauceli E."/>
            <person name="Wortman J.R."/>
            <person name="Lee N.H."/>
            <person name="Guigo R."/>
            <person name="Stanke M."/>
            <person name="Alvarado L."/>
            <person name="Amedeo P."/>
            <person name="Antoine C.H."/>
            <person name="Arensburger P."/>
            <person name="Bidwell S.L."/>
            <person name="Crawford M."/>
            <person name="Camaro F."/>
            <person name="Devon K."/>
            <person name="Engels R."/>
            <person name="Hammond M."/>
            <person name="Howarth C."/>
            <person name="Koehrsen M."/>
            <person name="Lawson D."/>
            <person name="Montgomery P."/>
            <person name="Nene V."/>
            <person name="Nusbaum C."/>
            <person name="Puiu D."/>
            <person name="Romero-Severson J."/>
            <person name="Severson D.W."/>
            <person name="Shumway M."/>
            <person name="Sisk P."/>
            <person name="Stolte C."/>
            <person name="Zeng Q."/>
            <person name="Eisenstadt E."/>
            <person name="Fraser-Liggett C."/>
            <person name="Strausberg R."/>
            <person name="Galagan J."/>
            <person name="Birren B."/>
            <person name="Collins F.H."/>
        </authorList>
    </citation>
    <scope>NUCLEOTIDE SEQUENCE [LARGE SCALE GENOMIC DNA]</scope>
    <source>
        <strain evidence="1">JHB</strain>
    </source>
</reference>
<organism>
    <name type="scientific">Culex quinquefasciatus</name>
    <name type="common">Southern house mosquito</name>
    <name type="synonym">Culex pungens</name>
    <dbReference type="NCBI Taxonomy" id="7176"/>
    <lineage>
        <taxon>Eukaryota</taxon>
        <taxon>Metazoa</taxon>
        <taxon>Ecdysozoa</taxon>
        <taxon>Arthropoda</taxon>
        <taxon>Hexapoda</taxon>
        <taxon>Insecta</taxon>
        <taxon>Pterygota</taxon>
        <taxon>Neoptera</taxon>
        <taxon>Endopterygota</taxon>
        <taxon>Diptera</taxon>
        <taxon>Nematocera</taxon>
        <taxon>Culicoidea</taxon>
        <taxon>Culicidae</taxon>
        <taxon>Culicinae</taxon>
        <taxon>Culicini</taxon>
        <taxon>Culex</taxon>
        <taxon>Culex</taxon>
    </lineage>
</organism>
<dbReference type="OrthoDB" id="21615at2759"/>
<proteinExistence type="predicted"/>
<evidence type="ECO:0000313" key="3">
    <source>
        <dbReference type="Proteomes" id="UP000002320"/>
    </source>
</evidence>
<dbReference type="VEuPathDB" id="VectorBase:CQUJHB001917"/>
<dbReference type="STRING" id="7176.B0XCK5"/>
<gene>
    <name evidence="2" type="primary">6050852</name>
    <name evidence="1" type="ORF">CpipJ_CPIJ017201</name>
</gene>
<dbReference type="GO" id="GO:0140673">
    <property type="term" value="P:transcription elongation-coupled chromatin remodeling"/>
    <property type="evidence" value="ECO:0007669"/>
    <property type="project" value="TreeGrafter"/>
</dbReference>
<dbReference type="GO" id="GO:0031491">
    <property type="term" value="F:nucleosome binding"/>
    <property type="evidence" value="ECO:0007669"/>
    <property type="project" value="TreeGrafter"/>
</dbReference>
<name>B0XCK5_CULQU</name>
<evidence type="ECO:0000313" key="2">
    <source>
        <dbReference type="EnsemblMetazoa" id="CPIJ017201-PA"/>
    </source>
</evidence>
<dbReference type="VEuPathDB" id="VectorBase:CPIJ017201"/>
<dbReference type="HOGENOM" id="CLU_734166_0_0_1"/>
<dbReference type="eggNOG" id="KOG0409">
    <property type="taxonomic scope" value="Eukaryota"/>
</dbReference>
<reference evidence="2" key="2">
    <citation type="submission" date="2021-02" db="UniProtKB">
        <authorList>
            <consortium name="EnsemblMetazoa"/>
        </authorList>
    </citation>
    <scope>IDENTIFICATION</scope>
    <source>
        <strain evidence="2">JHB</strain>
    </source>
</reference>
<dbReference type="InParanoid" id="B0XCK5"/>
<dbReference type="PANTHER" id="PTHR43580:SF2">
    <property type="entry name" value="CYTOKINE-LIKE NUCLEAR FACTOR N-PAC"/>
    <property type="match status" value="1"/>
</dbReference>
<dbReference type="InterPro" id="IPR051265">
    <property type="entry name" value="HIBADH-related_NP60_sf"/>
</dbReference>
<dbReference type="EMBL" id="DS232703">
    <property type="protein sequence ID" value="EDS44901.1"/>
    <property type="molecule type" value="Genomic_DNA"/>
</dbReference>
<sequence length="377" mass="41570">MENFLLDSTEPVRDLPEPSTGVSIGRIAFVAQLPRRLGIDCTGPVCGCTQLFTGELDNRPEADVEFNKLRETEQHDDVECAGKGLTTRTVRFQCVGELHRHHAGVFRRQRCNQFGAVQDAFPKNCSTRLWDAPYTIQGPLTWRRFHPLPDEAQANANLNPYQTDSVPGHRGHFQHAIAEAQAYTNIRRRVDARPVHLLAGASHLLNRPVAVARLFTPGINISSVSNALRNIQTSNLKFLPRARHHGLRYRKEPAQLGPLGCGVEPHRHQVPQVQEAGAEDSVTPLDVIEFRDGTNSCVSDPQEAKDLVFGNSCVMSANLVGKGFVQMTGGDPEKSQDIAKQIISKEAGTWMHNSKNQAKEGTLIILAAKQFGSKSAI</sequence>
<dbReference type="VEuPathDB" id="VectorBase:CQUJHB018290"/>
<dbReference type="GO" id="GO:0000785">
    <property type="term" value="C:chromatin"/>
    <property type="evidence" value="ECO:0007669"/>
    <property type="project" value="TreeGrafter"/>
</dbReference>